<dbReference type="Pfam" id="PF03544">
    <property type="entry name" value="TonB_C"/>
    <property type="match status" value="1"/>
</dbReference>
<keyword evidence="5" id="KW-0997">Cell inner membrane</keyword>
<dbReference type="NCBIfam" id="TIGR01352">
    <property type="entry name" value="tonB_Cterm"/>
    <property type="match status" value="1"/>
</dbReference>
<dbReference type="AlphaFoldDB" id="A0A1H7P504"/>
<dbReference type="EMBL" id="FOAP01000005">
    <property type="protein sequence ID" value="SEL30659.1"/>
    <property type="molecule type" value="Genomic_DNA"/>
</dbReference>
<dbReference type="InterPro" id="IPR006260">
    <property type="entry name" value="TonB/TolA_C"/>
</dbReference>
<comment type="subcellular location">
    <subcellularLocation>
        <location evidence="1">Cell inner membrane</location>
        <topology evidence="1">Single-pass membrane protein</topology>
        <orientation evidence="1">Periplasmic side</orientation>
    </subcellularLocation>
</comment>
<dbReference type="Proteomes" id="UP000182719">
    <property type="component" value="Unassembled WGS sequence"/>
</dbReference>
<feature type="domain" description="TonB C-terminal" evidence="11">
    <location>
        <begin position="132"/>
        <end position="223"/>
    </location>
</feature>
<dbReference type="PROSITE" id="PS52015">
    <property type="entry name" value="TONB_CTD"/>
    <property type="match status" value="1"/>
</dbReference>
<feature type="compositionally biased region" description="Pro residues" evidence="10">
    <location>
        <begin position="1"/>
        <end position="15"/>
    </location>
</feature>
<evidence type="ECO:0000256" key="7">
    <source>
        <dbReference type="ARBA" id="ARBA00022927"/>
    </source>
</evidence>
<evidence type="ECO:0000256" key="4">
    <source>
        <dbReference type="ARBA" id="ARBA00022475"/>
    </source>
</evidence>
<dbReference type="PANTHER" id="PTHR33446">
    <property type="entry name" value="PROTEIN TONB-RELATED"/>
    <property type="match status" value="1"/>
</dbReference>
<dbReference type="GO" id="GO:0015031">
    <property type="term" value="P:protein transport"/>
    <property type="evidence" value="ECO:0007669"/>
    <property type="project" value="UniProtKB-KW"/>
</dbReference>
<keyword evidence="13" id="KW-1185">Reference proteome</keyword>
<evidence type="ECO:0000313" key="13">
    <source>
        <dbReference type="Proteomes" id="UP000182719"/>
    </source>
</evidence>
<keyword evidence="9" id="KW-0472">Membrane</keyword>
<gene>
    <name evidence="12" type="ORF">SAMN05444354_105174</name>
</gene>
<organism evidence="12 13">
    <name type="scientific">Stigmatella aurantiaca</name>
    <dbReference type="NCBI Taxonomy" id="41"/>
    <lineage>
        <taxon>Bacteria</taxon>
        <taxon>Pseudomonadati</taxon>
        <taxon>Myxococcota</taxon>
        <taxon>Myxococcia</taxon>
        <taxon>Myxococcales</taxon>
        <taxon>Cystobacterineae</taxon>
        <taxon>Archangiaceae</taxon>
        <taxon>Stigmatella</taxon>
    </lineage>
</organism>
<evidence type="ECO:0000256" key="2">
    <source>
        <dbReference type="ARBA" id="ARBA00006555"/>
    </source>
</evidence>
<keyword evidence="3" id="KW-0813">Transport</keyword>
<sequence>MVPPEVRPVAPPEAPPELVFMQFAPPPPPPAASNPAPQPVQAERVKPRTKVLPSQPVMPRTIPQELPKEVPVEVPVEPEPAVAEPEVAAEAAPAPAPVADSAGVAGGVAGGVVNGQEGGLVGATGDALQLKQVARAPGVLKQVSPRYPRAARSDGIEGLVLVRVIIGVDGRIEPGSMQVLRSVAALDEAALAAVSQWRFSPALGHQGRPVRVIVEIPIQFSLK</sequence>
<evidence type="ECO:0000256" key="3">
    <source>
        <dbReference type="ARBA" id="ARBA00022448"/>
    </source>
</evidence>
<reference evidence="13" key="1">
    <citation type="submission" date="2016-10" db="EMBL/GenBank/DDBJ databases">
        <authorList>
            <person name="Varghese N."/>
            <person name="Submissions S."/>
        </authorList>
    </citation>
    <scope>NUCLEOTIDE SEQUENCE [LARGE SCALE GENOMIC DNA]</scope>
    <source>
        <strain evidence="13">DSM 17044</strain>
    </source>
</reference>
<dbReference type="InterPro" id="IPR003538">
    <property type="entry name" value="TonB"/>
</dbReference>
<dbReference type="Gene3D" id="3.30.1150.10">
    <property type="match status" value="1"/>
</dbReference>
<accession>A0A1H7P504</accession>
<dbReference type="GO" id="GO:0030288">
    <property type="term" value="C:outer membrane-bounded periplasmic space"/>
    <property type="evidence" value="ECO:0007669"/>
    <property type="project" value="InterPro"/>
</dbReference>
<keyword evidence="8" id="KW-1133">Transmembrane helix</keyword>
<protein>
    <submittedName>
        <fullName evidence="12">Outer membrane transport energization protein TonB</fullName>
    </submittedName>
</protein>
<comment type="similarity">
    <text evidence="2">Belongs to the TonB family.</text>
</comment>
<keyword evidence="7" id="KW-0653">Protein transport</keyword>
<dbReference type="GO" id="GO:0031992">
    <property type="term" value="F:energy transducer activity"/>
    <property type="evidence" value="ECO:0007669"/>
    <property type="project" value="InterPro"/>
</dbReference>
<dbReference type="PRINTS" id="PR01374">
    <property type="entry name" value="TONBPROTEIN"/>
</dbReference>
<evidence type="ECO:0000256" key="10">
    <source>
        <dbReference type="SAM" id="MobiDB-lite"/>
    </source>
</evidence>
<keyword evidence="6" id="KW-0812">Transmembrane</keyword>
<evidence type="ECO:0000313" key="12">
    <source>
        <dbReference type="EMBL" id="SEL30659.1"/>
    </source>
</evidence>
<dbReference type="GO" id="GO:0015891">
    <property type="term" value="P:siderophore transport"/>
    <property type="evidence" value="ECO:0007669"/>
    <property type="project" value="InterPro"/>
</dbReference>
<keyword evidence="4" id="KW-1003">Cell membrane</keyword>
<evidence type="ECO:0000256" key="5">
    <source>
        <dbReference type="ARBA" id="ARBA00022519"/>
    </source>
</evidence>
<dbReference type="GO" id="GO:0055085">
    <property type="term" value="P:transmembrane transport"/>
    <property type="evidence" value="ECO:0007669"/>
    <property type="project" value="InterPro"/>
</dbReference>
<dbReference type="PANTHER" id="PTHR33446:SF2">
    <property type="entry name" value="PROTEIN TONB"/>
    <property type="match status" value="1"/>
</dbReference>
<evidence type="ECO:0000259" key="11">
    <source>
        <dbReference type="PROSITE" id="PS52015"/>
    </source>
</evidence>
<dbReference type="InterPro" id="IPR051045">
    <property type="entry name" value="TonB-dependent_transducer"/>
</dbReference>
<evidence type="ECO:0000256" key="9">
    <source>
        <dbReference type="ARBA" id="ARBA00023136"/>
    </source>
</evidence>
<dbReference type="GO" id="GO:0098797">
    <property type="term" value="C:plasma membrane protein complex"/>
    <property type="evidence" value="ECO:0007669"/>
    <property type="project" value="TreeGrafter"/>
</dbReference>
<dbReference type="InterPro" id="IPR037682">
    <property type="entry name" value="TonB_C"/>
</dbReference>
<feature type="compositionally biased region" description="Pro residues" evidence="10">
    <location>
        <begin position="24"/>
        <end position="38"/>
    </location>
</feature>
<evidence type="ECO:0000256" key="1">
    <source>
        <dbReference type="ARBA" id="ARBA00004383"/>
    </source>
</evidence>
<proteinExistence type="inferred from homology"/>
<name>A0A1H7P504_STIAU</name>
<evidence type="ECO:0000256" key="6">
    <source>
        <dbReference type="ARBA" id="ARBA00022692"/>
    </source>
</evidence>
<dbReference type="SUPFAM" id="SSF74653">
    <property type="entry name" value="TolA/TonB C-terminal domain"/>
    <property type="match status" value="1"/>
</dbReference>
<feature type="region of interest" description="Disordered" evidence="10">
    <location>
        <begin position="1"/>
        <end position="64"/>
    </location>
</feature>
<evidence type="ECO:0000256" key="8">
    <source>
        <dbReference type="ARBA" id="ARBA00022989"/>
    </source>
</evidence>